<dbReference type="STRING" id="81985.R0GGL7"/>
<dbReference type="SUPFAM" id="SSF56574">
    <property type="entry name" value="Serpins"/>
    <property type="match status" value="1"/>
</dbReference>
<dbReference type="EMBL" id="KB870806">
    <property type="protein sequence ID" value="EOA34856.1"/>
    <property type="molecule type" value="Genomic_DNA"/>
</dbReference>
<dbReference type="Gene3D" id="2.30.39.10">
    <property type="entry name" value="Alpha-1-antitrypsin, domain 1"/>
    <property type="match status" value="1"/>
</dbReference>
<protein>
    <submittedName>
        <fullName evidence="1">Uncharacterized protein</fullName>
    </submittedName>
</protein>
<proteinExistence type="predicted"/>
<dbReference type="Proteomes" id="UP000029121">
    <property type="component" value="Unassembled WGS sequence"/>
</dbReference>
<organism evidence="1 2">
    <name type="scientific">Capsella rubella</name>
    <dbReference type="NCBI Taxonomy" id="81985"/>
    <lineage>
        <taxon>Eukaryota</taxon>
        <taxon>Viridiplantae</taxon>
        <taxon>Streptophyta</taxon>
        <taxon>Embryophyta</taxon>
        <taxon>Tracheophyta</taxon>
        <taxon>Spermatophyta</taxon>
        <taxon>Magnoliopsida</taxon>
        <taxon>eudicotyledons</taxon>
        <taxon>Gunneridae</taxon>
        <taxon>Pentapetalae</taxon>
        <taxon>rosids</taxon>
        <taxon>malvids</taxon>
        <taxon>Brassicales</taxon>
        <taxon>Brassicaceae</taxon>
        <taxon>Camelineae</taxon>
        <taxon>Capsella</taxon>
    </lineage>
</organism>
<sequence>MTEREPFYRVNGTTVSVPFMSSSHKQSRSRSTKFRIESGFEASSYFNNFELDVSMYQKAYACTGFHVPLCGCSLVRPMDFVANHPIVFLIREYQTGTGLFAGQIFDPSALDRP</sequence>
<dbReference type="eggNOG" id="KOG2392">
    <property type="taxonomic scope" value="Eukaryota"/>
</dbReference>
<evidence type="ECO:0000313" key="2">
    <source>
        <dbReference type="Proteomes" id="UP000029121"/>
    </source>
</evidence>
<dbReference type="AlphaFoldDB" id="R0GGL7"/>
<gene>
    <name evidence="1" type="ORF">CARUB_v10022437mg</name>
</gene>
<evidence type="ECO:0000313" key="1">
    <source>
        <dbReference type="EMBL" id="EOA34856.1"/>
    </source>
</evidence>
<keyword evidence="2" id="KW-1185">Reference proteome</keyword>
<dbReference type="InterPro" id="IPR036186">
    <property type="entry name" value="Serpin_sf"/>
</dbReference>
<name>R0GGL7_9BRAS</name>
<reference evidence="2" key="1">
    <citation type="journal article" date="2013" name="Nat. Genet.">
        <title>The Capsella rubella genome and the genomic consequences of rapid mating system evolution.</title>
        <authorList>
            <person name="Slotte T."/>
            <person name="Hazzouri K.M."/>
            <person name="Agren J.A."/>
            <person name="Koenig D."/>
            <person name="Maumus F."/>
            <person name="Guo Y.L."/>
            <person name="Steige K."/>
            <person name="Platts A.E."/>
            <person name="Escobar J.S."/>
            <person name="Newman L.K."/>
            <person name="Wang W."/>
            <person name="Mandakova T."/>
            <person name="Vello E."/>
            <person name="Smith L.M."/>
            <person name="Henz S.R."/>
            <person name="Steffen J."/>
            <person name="Takuno S."/>
            <person name="Brandvain Y."/>
            <person name="Coop G."/>
            <person name="Andolfatto P."/>
            <person name="Hu T.T."/>
            <person name="Blanchette M."/>
            <person name="Clark R.M."/>
            <person name="Quesneville H."/>
            <person name="Nordborg M."/>
            <person name="Gaut B.S."/>
            <person name="Lysak M.A."/>
            <person name="Jenkins J."/>
            <person name="Grimwood J."/>
            <person name="Chapman J."/>
            <person name="Prochnik S."/>
            <person name="Shu S."/>
            <person name="Rokhsar D."/>
            <person name="Schmutz J."/>
            <person name="Weigel D."/>
            <person name="Wright S.I."/>
        </authorList>
    </citation>
    <scope>NUCLEOTIDE SEQUENCE [LARGE SCALE GENOMIC DNA]</scope>
    <source>
        <strain evidence="2">cv. Monte Gargano</strain>
    </source>
</reference>
<accession>R0GGL7</accession>
<dbReference type="InterPro" id="IPR042185">
    <property type="entry name" value="Serpin_sf_2"/>
</dbReference>